<name>A0A2Y9A1G7_9RHOB</name>
<dbReference type="OrthoDB" id="9797914at2"/>
<dbReference type="PANTHER" id="PTHR43707">
    <property type="entry name" value="HISTIDYL-TRNA SYNTHETASE"/>
    <property type="match status" value="1"/>
</dbReference>
<evidence type="ECO:0000313" key="5">
    <source>
        <dbReference type="EMBL" id="PWJ21956.1"/>
    </source>
</evidence>
<dbReference type="PROSITE" id="PS50862">
    <property type="entry name" value="AA_TRNA_LIGASE_II"/>
    <property type="match status" value="1"/>
</dbReference>
<evidence type="ECO:0000313" key="7">
    <source>
        <dbReference type="Proteomes" id="UP000245839"/>
    </source>
</evidence>
<dbReference type="InterPro" id="IPR006195">
    <property type="entry name" value="aa-tRNA-synth_II"/>
</dbReference>
<reference evidence="6 8" key="1">
    <citation type="submission" date="2016-10" db="EMBL/GenBank/DDBJ databases">
        <authorList>
            <person name="Cai Z."/>
        </authorList>
    </citation>
    <scope>NUCLEOTIDE SEQUENCE [LARGE SCALE GENOMIC DNA]</scope>
    <source>
        <strain evidence="6 8">DSM 25227</strain>
    </source>
</reference>
<evidence type="ECO:0000313" key="6">
    <source>
        <dbReference type="EMBL" id="SSA38234.1"/>
    </source>
</evidence>
<dbReference type="PIRSF" id="PIRSF001549">
    <property type="entry name" value="His-tRNA_synth"/>
    <property type="match status" value="1"/>
</dbReference>
<dbReference type="NCBIfam" id="NF008952">
    <property type="entry name" value="PRK12295.1-5"/>
    <property type="match status" value="1"/>
</dbReference>
<dbReference type="InterPro" id="IPR045864">
    <property type="entry name" value="aa-tRNA-synth_II/BPL/LPL"/>
</dbReference>
<dbReference type="GO" id="GO:0005737">
    <property type="term" value="C:cytoplasm"/>
    <property type="evidence" value="ECO:0007669"/>
    <property type="project" value="InterPro"/>
</dbReference>
<gene>
    <name evidence="5" type="ORF">BCF38_101365</name>
    <name evidence="6" type="ORF">SAMN05421539_101365</name>
</gene>
<protein>
    <recommendedName>
        <fullName evidence="2">Histidine--tRNA ligase</fullName>
    </recommendedName>
</protein>
<evidence type="ECO:0000256" key="3">
    <source>
        <dbReference type="PIRSR" id="PIRSR001549-1"/>
    </source>
</evidence>
<dbReference type="EMBL" id="UETC01000001">
    <property type="protein sequence ID" value="SSA38234.1"/>
    <property type="molecule type" value="Genomic_DNA"/>
</dbReference>
<feature type="binding site" evidence="3">
    <location>
        <begin position="64"/>
        <end position="66"/>
    </location>
    <ligand>
        <name>L-histidine</name>
        <dbReference type="ChEBI" id="CHEBI:57595"/>
    </ligand>
</feature>
<dbReference type="Proteomes" id="UP000245839">
    <property type="component" value="Unassembled WGS sequence"/>
</dbReference>
<dbReference type="Gene3D" id="3.30.930.10">
    <property type="entry name" value="Bira Bifunctional Protein, Domain 2"/>
    <property type="match status" value="1"/>
</dbReference>
<dbReference type="RefSeq" id="WP_109562555.1">
    <property type="nucleotide sequence ID" value="NZ_QGDJ01000001.1"/>
</dbReference>
<dbReference type="GO" id="GO:0016757">
    <property type="term" value="F:glycosyltransferase activity"/>
    <property type="evidence" value="ECO:0007669"/>
    <property type="project" value="UniProtKB-KW"/>
</dbReference>
<dbReference type="EMBL" id="QGDJ01000001">
    <property type="protein sequence ID" value="PWJ21956.1"/>
    <property type="molecule type" value="Genomic_DNA"/>
</dbReference>
<evidence type="ECO:0000256" key="1">
    <source>
        <dbReference type="ARBA" id="ARBA00011738"/>
    </source>
</evidence>
<dbReference type="GO" id="GO:0004821">
    <property type="term" value="F:histidine-tRNA ligase activity"/>
    <property type="evidence" value="ECO:0007669"/>
    <property type="project" value="TreeGrafter"/>
</dbReference>
<keyword evidence="6" id="KW-0328">Glycosyltransferase</keyword>
<dbReference type="SUPFAM" id="SSF55681">
    <property type="entry name" value="Class II aaRS and biotin synthetases"/>
    <property type="match status" value="1"/>
</dbReference>
<proteinExistence type="predicted"/>
<dbReference type="GO" id="GO:0006427">
    <property type="term" value="P:histidyl-tRNA aminoacylation"/>
    <property type="evidence" value="ECO:0007669"/>
    <property type="project" value="TreeGrafter"/>
</dbReference>
<sequence length="363" mass="38738">MISAADRARGEALFEGLRAAGATPVSAPILLEAGPLLDLYGEDIRARAFQTQDPALGEMMLRPDFTVPVVRAHLESGATPARYCYLGEVFRRQEDDPSRAREYLQVGYEIFDGSDPAAADADVFARIGEALAPWSPVPATGDLGLLIAAVEGLATTPRRRAALRRHIWRPTRFRRLTDRFTGRVAPDPDRAALLARLEHETPEAIAAAAGPEAGLRSLDEVAARLTALAEDARTPPIPAAEADVLDRLLTLEGTMTGALGPLRDLATDLPALRPAIDRLEARAEAMARRGLAVDTLPFAPARGRSTLEYYDGFTFTFTTPDRPGEPPLATGGRYDALTAALGGQGAIPAVGGVIRPGLLGERP</sequence>
<dbReference type="Proteomes" id="UP000251571">
    <property type="component" value="Unassembled WGS sequence"/>
</dbReference>
<feature type="domain" description="Aminoacyl-transfer RNA synthetases class-II family profile" evidence="4">
    <location>
        <begin position="17"/>
        <end position="356"/>
    </location>
</feature>
<dbReference type="InterPro" id="IPR041715">
    <property type="entry name" value="HisRS-like_core"/>
</dbReference>
<accession>A0A2Y9A1G7</accession>
<keyword evidence="6" id="KW-0808">Transferase</keyword>
<evidence type="ECO:0000259" key="4">
    <source>
        <dbReference type="PROSITE" id="PS50862"/>
    </source>
</evidence>
<feature type="binding site" evidence="3">
    <location>
        <position position="91"/>
    </location>
    <ligand>
        <name>L-histidine</name>
        <dbReference type="ChEBI" id="CHEBI:57595"/>
    </ligand>
</feature>
<feature type="binding site" evidence="3">
    <location>
        <position position="109"/>
    </location>
    <ligand>
        <name>L-histidine</name>
        <dbReference type="ChEBI" id="CHEBI:57595"/>
    </ligand>
</feature>
<evidence type="ECO:0000256" key="2">
    <source>
        <dbReference type="ARBA" id="ARBA00017399"/>
    </source>
</evidence>
<feature type="binding site" evidence="3">
    <location>
        <position position="105"/>
    </location>
    <ligand>
        <name>L-histidine</name>
        <dbReference type="ChEBI" id="CHEBI:57595"/>
    </ligand>
</feature>
<feature type="binding site" evidence="3">
    <location>
        <begin position="309"/>
        <end position="310"/>
    </location>
    <ligand>
        <name>L-histidine</name>
        <dbReference type="ChEBI" id="CHEBI:57595"/>
    </ligand>
</feature>
<dbReference type="PANTHER" id="PTHR43707:SF1">
    <property type="entry name" value="HISTIDINE--TRNA LIGASE, MITOCHONDRIAL-RELATED"/>
    <property type="match status" value="1"/>
</dbReference>
<dbReference type="AlphaFoldDB" id="A0A2Y9A1G7"/>
<dbReference type="InterPro" id="IPR004516">
    <property type="entry name" value="HisRS/HisZ"/>
</dbReference>
<comment type="subunit">
    <text evidence="1">Homodimer.</text>
</comment>
<dbReference type="Pfam" id="PF13393">
    <property type="entry name" value="tRNA-synt_His"/>
    <property type="match status" value="1"/>
</dbReference>
<keyword evidence="7" id="KW-1185">Reference proteome</keyword>
<organism evidence="6 8">
    <name type="scientific">Jannaschia seohaensis</name>
    <dbReference type="NCBI Taxonomy" id="475081"/>
    <lineage>
        <taxon>Bacteria</taxon>
        <taxon>Pseudomonadati</taxon>
        <taxon>Pseudomonadota</taxon>
        <taxon>Alphaproteobacteria</taxon>
        <taxon>Rhodobacterales</taxon>
        <taxon>Roseobacteraceae</taxon>
        <taxon>Jannaschia</taxon>
    </lineage>
</organism>
<evidence type="ECO:0000313" key="8">
    <source>
        <dbReference type="Proteomes" id="UP000251571"/>
    </source>
</evidence>
<reference evidence="5 7" key="2">
    <citation type="submission" date="2018-03" db="EMBL/GenBank/DDBJ databases">
        <title>Genomic Encyclopedia of Archaeal and Bacterial Type Strains, Phase II (KMG-II): from individual species to whole genera.</title>
        <authorList>
            <person name="Goeker M."/>
        </authorList>
    </citation>
    <scope>NUCLEOTIDE SEQUENCE [LARGE SCALE GENOMIC DNA]</scope>
    <source>
        <strain evidence="5 7">DSM 25227</strain>
    </source>
</reference>